<accession>A0A165MUF1</accession>
<sequence length="305" mass="34069">MNHFTFDMQRPDEWSRSNAEKTISEHLQVSVSSAFHPYNTSFDDLVPDLLLLSLDQVFFYVHRHRILAASENSFAMLLASPSEFSTNRSLPTVVVPEPSEILNIIIHTIYRMSVLQYHPCFETVSATIDALPRYGLPPKGYVCAGQPLYDLVAACAPLRPIDTYALAAAHDLAEAAAVASAHLLSFPLSTLSDELALRMGAVYLKRLFFLHYGRTDALKRALLQPPSTHRECPGCSLIEQHRLTRAWTLAAAHITWDAGPNLSTHILQATLLPLQKDLSCSKCQLALRDRVARLVVEWALVKRTI</sequence>
<proteinExistence type="predicted"/>
<dbReference type="EMBL" id="KV429094">
    <property type="protein sequence ID" value="KZT66138.1"/>
    <property type="molecule type" value="Genomic_DNA"/>
</dbReference>
<evidence type="ECO:0000313" key="2">
    <source>
        <dbReference type="Proteomes" id="UP000076727"/>
    </source>
</evidence>
<keyword evidence="2" id="KW-1185">Reference proteome</keyword>
<dbReference type="OrthoDB" id="3265815at2759"/>
<name>A0A165MUF1_9APHY</name>
<organism evidence="1 2">
    <name type="scientific">Daedalea quercina L-15889</name>
    <dbReference type="NCBI Taxonomy" id="1314783"/>
    <lineage>
        <taxon>Eukaryota</taxon>
        <taxon>Fungi</taxon>
        <taxon>Dikarya</taxon>
        <taxon>Basidiomycota</taxon>
        <taxon>Agaricomycotina</taxon>
        <taxon>Agaricomycetes</taxon>
        <taxon>Polyporales</taxon>
        <taxon>Fomitopsis</taxon>
    </lineage>
</organism>
<dbReference type="STRING" id="1314783.A0A165MUF1"/>
<dbReference type="AlphaFoldDB" id="A0A165MUF1"/>
<dbReference type="Proteomes" id="UP000076727">
    <property type="component" value="Unassembled WGS sequence"/>
</dbReference>
<reference evidence="1 2" key="1">
    <citation type="journal article" date="2016" name="Mol. Biol. Evol.">
        <title>Comparative Genomics of Early-Diverging Mushroom-Forming Fungi Provides Insights into the Origins of Lignocellulose Decay Capabilities.</title>
        <authorList>
            <person name="Nagy L.G."/>
            <person name="Riley R."/>
            <person name="Tritt A."/>
            <person name="Adam C."/>
            <person name="Daum C."/>
            <person name="Floudas D."/>
            <person name="Sun H."/>
            <person name="Yadav J.S."/>
            <person name="Pangilinan J."/>
            <person name="Larsson K.H."/>
            <person name="Matsuura K."/>
            <person name="Barry K."/>
            <person name="Labutti K."/>
            <person name="Kuo R."/>
            <person name="Ohm R.A."/>
            <person name="Bhattacharya S.S."/>
            <person name="Shirouzu T."/>
            <person name="Yoshinaga Y."/>
            <person name="Martin F.M."/>
            <person name="Grigoriev I.V."/>
            <person name="Hibbett D.S."/>
        </authorList>
    </citation>
    <scope>NUCLEOTIDE SEQUENCE [LARGE SCALE GENOMIC DNA]</scope>
    <source>
        <strain evidence="1 2">L-15889</strain>
    </source>
</reference>
<protein>
    <recommendedName>
        <fullName evidence="3">BTB domain-containing protein</fullName>
    </recommendedName>
</protein>
<evidence type="ECO:0000313" key="1">
    <source>
        <dbReference type="EMBL" id="KZT66138.1"/>
    </source>
</evidence>
<evidence type="ECO:0008006" key="3">
    <source>
        <dbReference type="Google" id="ProtNLM"/>
    </source>
</evidence>
<gene>
    <name evidence="1" type="ORF">DAEQUDRAFT_768282</name>
</gene>